<keyword evidence="3" id="KW-1185">Reference proteome</keyword>
<evidence type="ECO:0000313" key="2">
    <source>
        <dbReference type="EMBL" id="AFA39700.1"/>
    </source>
</evidence>
<evidence type="ECO:0000256" key="1">
    <source>
        <dbReference type="SAM" id="Phobius"/>
    </source>
</evidence>
<keyword evidence="1" id="KW-0812">Transmembrane</keyword>
<reference evidence="2 3" key="1">
    <citation type="journal article" date="2012" name="Stand. Genomic Sci.">
        <title>Complete genome sequence of Pyrobaculum oguniense.</title>
        <authorList>
            <person name="Bernick D.L."/>
            <person name="Karplus K."/>
            <person name="Lui L.M."/>
            <person name="Coker J.K."/>
            <person name="Murphy J.N."/>
            <person name="Chan P.P."/>
            <person name="Cozen A.E."/>
            <person name="Lowe T.M."/>
        </authorList>
    </citation>
    <scope>NUCLEOTIDE SEQUENCE [LARGE SCALE GENOMIC DNA]</scope>
    <source>
        <strain evidence="2 3">TE7</strain>
    </source>
</reference>
<keyword evidence="1" id="KW-1133">Transmembrane helix</keyword>
<protein>
    <submittedName>
        <fullName evidence="2">Uncharacterized protein</fullName>
    </submittedName>
</protein>
<name>H6QAS4_PYROT</name>
<dbReference type="EMBL" id="CP003316">
    <property type="protein sequence ID" value="AFA39700.1"/>
    <property type="molecule type" value="Genomic_DNA"/>
</dbReference>
<sequence length="78" mass="8306">MLLYLLFAFTTGYFIPIEVMPKAMANFATSMPTSYTLAFASVATLGGSAPPSLLAYPAAAAVAVFTLGLYLFKPYSRP</sequence>
<feature type="transmembrane region" description="Helical" evidence="1">
    <location>
        <begin position="54"/>
        <end position="72"/>
    </location>
</feature>
<proteinExistence type="predicted"/>
<dbReference type="KEGG" id="pog:Pogu_1673"/>
<dbReference type="AlphaFoldDB" id="H6QAS4"/>
<dbReference type="Proteomes" id="UP000009062">
    <property type="component" value="Chromosome"/>
</dbReference>
<organism evidence="2 3">
    <name type="scientific">Pyrobaculum oguniense (strain DSM 13380 / JCM 10595 / TE7)</name>
    <dbReference type="NCBI Taxonomy" id="698757"/>
    <lineage>
        <taxon>Archaea</taxon>
        <taxon>Thermoproteota</taxon>
        <taxon>Thermoprotei</taxon>
        <taxon>Thermoproteales</taxon>
        <taxon>Thermoproteaceae</taxon>
        <taxon>Pyrobaculum</taxon>
    </lineage>
</organism>
<gene>
    <name evidence="2" type="ordered locus">Pogu_1673</name>
</gene>
<keyword evidence="1" id="KW-0472">Membrane</keyword>
<dbReference type="HOGENOM" id="CLU_2613789_0_0_2"/>
<dbReference type="STRING" id="698757.Pogu_1673"/>
<evidence type="ECO:0000313" key="3">
    <source>
        <dbReference type="Proteomes" id="UP000009062"/>
    </source>
</evidence>
<accession>H6QAS4</accession>